<gene>
    <name evidence="3" type="ORF">GTU67_00635</name>
</gene>
<dbReference type="PANTHER" id="PTHR21180:SF32">
    <property type="entry name" value="ENDONUCLEASE_EXONUCLEASE_PHOSPHATASE FAMILY DOMAIN-CONTAINING PROTEIN 1"/>
    <property type="match status" value="1"/>
</dbReference>
<dbReference type="InterPro" id="IPR051675">
    <property type="entry name" value="Endo/Exo/Phosphatase_dom_1"/>
</dbReference>
<feature type="domain" description="Helix-hairpin-helix DNA-binding motif class 1" evidence="2">
    <location>
        <begin position="109"/>
        <end position="129"/>
    </location>
</feature>
<dbReference type="Gene3D" id="1.10.150.320">
    <property type="entry name" value="Photosystem II 12 kDa extrinsic protein"/>
    <property type="match status" value="1"/>
</dbReference>
<reference evidence="3 4" key="1">
    <citation type="submission" date="2020-08" db="EMBL/GenBank/DDBJ databases">
        <title>Paraeoetvoesia sp. YC-7-48 draft genome sequence.</title>
        <authorList>
            <person name="Yao L."/>
        </authorList>
    </citation>
    <scope>NUCLEOTIDE SEQUENCE [LARGE SCALE GENOMIC DNA]</scope>
    <source>
        <strain evidence="4">YC-7-48</strain>
    </source>
</reference>
<dbReference type="GO" id="GO:0006281">
    <property type="term" value="P:DNA repair"/>
    <property type="evidence" value="ECO:0007669"/>
    <property type="project" value="InterPro"/>
</dbReference>
<keyword evidence="4" id="KW-1185">Reference proteome</keyword>
<feature type="region of interest" description="Disordered" evidence="1">
    <location>
        <begin position="1"/>
        <end position="39"/>
    </location>
</feature>
<dbReference type="GO" id="GO:0015628">
    <property type="term" value="P:protein secretion by the type II secretion system"/>
    <property type="evidence" value="ECO:0007669"/>
    <property type="project" value="TreeGrafter"/>
</dbReference>
<evidence type="ECO:0000313" key="3">
    <source>
        <dbReference type="EMBL" id="MBC2768419.1"/>
    </source>
</evidence>
<protein>
    <submittedName>
        <fullName evidence="3">DUF655 domain-containing protein</fullName>
    </submittedName>
</protein>
<dbReference type="InterPro" id="IPR010994">
    <property type="entry name" value="RuvA_2-like"/>
</dbReference>
<organism evidence="3 4">
    <name type="scientific">Pusillimonas minor</name>
    <dbReference type="NCBI Taxonomy" id="2697024"/>
    <lineage>
        <taxon>Bacteria</taxon>
        <taxon>Pseudomonadati</taxon>
        <taxon>Pseudomonadota</taxon>
        <taxon>Betaproteobacteria</taxon>
        <taxon>Burkholderiales</taxon>
        <taxon>Alcaligenaceae</taxon>
        <taxon>Pusillimonas</taxon>
    </lineage>
</organism>
<dbReference type="AlphaFoldDB" id="A0A842HIG2"/>
<name>A0A842HIG2_9BURK</name>
<feature type="domain" description="Helix-hairpin-helix DNA-binding motif class 1" evidence="2">
    <location>
        <begin position="79"/>
        <end position="98"/>
    </location>
</feature>
<dbReference type="Proteomes" id="UP000545386">
    <property type="component" value="Unassembled WGS sequence"/>
</dbReference>
<comment type="caution">
    <text evidence="3">The sequence shown here is derived from an EMBL/GenBank/DDBJ whole genome shotgun (WGS) entry which is preliminary data.</text>
</comment>
<dbReference type="GO" id="GO:0003677">
    <property type="term" value="F:DNA binding"/>
    <property type="evidence" value="ECO:0007669"/>
    <property type="project" value="InterPro"/>
</dbReference>
<dbReference type="InterPro" id="IPR003583">
    <property type="entry name" value="Hlx-hairpin-Hlx_DNA-bd_motif"/>
</dbReference>
<evidence type="ECO:0000256" key="1">
    <source>
        <dbReference type="SAM" id="MobiDB-lite"/>
    </source>
</evidence>
<dbReference type="PANTHER" id="PTHR21180">
    <property type="entry name" value="ENDONUCLEASE/EXONUCLEASE/PHOSPHATASE FAMILY DOMAIN-CONTAINING PROTEIN 1"/>
    <property type="match status" value="1"/>
</dbReference>
<feature type="region of interest" description="Disordered" evidence="1">
    <location>
        <begin position="137"/>
        <end position="162"/>
    </location>
</feature>
<proteinExistence type="predicted"/>
<dbReference type="SUPFAM" id="SSF47781">
    <property type="entry name" value="RuvA domain 2-like"/>
    <property type="match status" value="1"/>
</dbReference>
<dbReference type="GO" id="GO:0015627">
    <property type="term" value="C:type II protein secretion system complex"/>
    <property type="evidence" value="ECO:0007669"/>
    <property type="project" value="TreeGrafter"/>
</dbReference>
<evidence type="ECO:0000313" key="4">
    <source>
        <dbReference type="Proteomes" id="UP000545386"/>
    </source>
</evidence>
<sequence>MNPFTESTVAVPVAADQRGAWPEPDAELQPSSGPEVESTVSSGTTLRKAVMQAGVCLVLLGSAFANTVYAVDVNAADVSQLEGIKGIGPKTARTIIDERTRGGRYESFDDLSDRVKGIGPAKVASLRSAGLTVQGGLSAAEPAGREKSPVNTAAPKGGHKIR</sequence>
<dbReference type="SMART" id="SM00278">
    <property type="entry name" value="HhH1"/>
    <property type="match status" value="2"/>
</dbReference>
<dbReference type="EMBL" id="JACJUU010000001">
    <property type="protein sequence ID" value="MBC2768419.1"/>
    <property type="molecule type" value="Genomic_DNA"/>
</dbReference>
<evidence type="ECO:0000259" key="2">
    <source>
        <dbReference type="SMART" id="SM00278"/>
    </source>
</evidence>
<dbReference type="Pfam" id="PF12836">
    <property type="entry name" value="HHH_3"/>
    <property type="match status" value="1"/>
</dbReference>
<dbReference type="RefSeq" id="WP_185778267.1">
    <property type="nucleotide sequence ID" value="NZ_JACJUU010000001.1"/>
</dbReference>
<accession>A0A842HIG2</accession>